<dbReference type="Pfam" id="PF00512">
    <property type="entry name" value="HisKA"/>
    <property type="match status" value="1"/>
</dbReference>
<keyword evidence="17" id="KW-1185">Reference proteome</keyword>
<evidence type="ECO:0000256" key="6">
    <source>
        <dbReference type="ARBA" id="ARBA00022692"/>
    </source>
</evidence>
<dbReference type="SUPFAM" id="SSF47384">
    <property type="entry name" value="Homodimeric domain of signal transducing histidine kinase"/>
    <property type="match status" value="1"/>
</dbReference>
<dbReference type="InterPro" id="IPR003660">
    <property type="entry name" value="HAMP_dom"/>
</dbReference>
<dbReference type="CDD" id="cd00075">
    <property type="entry name" value="HATPase"/>
    <property type="match status" value="1"/>
</dbReference>
<dbReference type="AlphaFoldDB" id="A0A0R2ZNJ9"/>
<keyword evidence="4" id="KW-0597">Phosphoprotein</keyword>
<dbReference type="PANTHER" id="PTHR45436:SF5">
    <property type="entry name" value="SENSOR HISTIDINE KINASE TRCS"/>
    <property type="match status" value="1"/>
</dbReference>
<keyword evidence="9" id="KW-0902">Two-component regulatory system</keyword>
<evidence type="ECO:0000256" key="3">
    <source>
        <dbReference type="ARBA" id="ARBA00012438"/>
    </source>
</evidence>
<dbReference type="EC" id="2.7.13.3" evidence="3"/>
<dbReference type="RefSeq" id="WP_057009500.1">
    <property type="nucleotide sequence ID" value="NZ_JYLK01000014.1"/>
</dbReference>
<protein>
    <recommendedName>
        <fullName evidence="3">histidine kinase</fullName>
        <ecNumber evidence="3">2.7.13.3</ecNumber>
    </recommendedName>
</protein>
<dbReference type="InterPro" id="IPR050428">
    <property type="entry name" value="TCS_sensor_his_kinase"/>
</dbReference>
<keyword evidence="6 11" id="KW-0812">Transmembrane</keyword>
<dbReference type="Pfam" id="PF02518">
    <property type="entry name" value="HATPase_c"/>
    <property type="match status" value="1"/>
</dbReference>
<dbReference type="SMART" id="SM00387">
    <property type="entry name" value="HATPase_c"/>
    <property type="match status" value="1"/>
</dbReference>
<keyword evidence="7 15" id="KW-0418">Kinase</keyword>
<dbReference type="EMBL" id="LT629760">
    <property type="protein sequence ID" value="SDS74399.1"/>
    <property type="molecule type" value="Genomic_DNA"/>
</dbReference>
<dbReference type="CDD" id="cd00082">
    <property type="entry name" value="HisKA"/>
    <property type="match status" value="1"/>
</dbReference>
<gene>
    <name evidence="15" type="ORF">SAMN04490205_3492</name>
    <name evidence="14" type="ORF">TU79_19395</name>
</gene>
<evidence type="ECO:0000256" key="7">
    <source>
        <dbReference type="ARBA" id="ARBA00022777"/>
    </source>
</evidence>
<evidence type="ECO:0000259" key="12">
    <source>
        <dbReference type="PROSITE" id="PS50109"/>
    </source>
</evidence>
<evidence type="ECO:0000313" key="15">
    <source>
        <dbReference type="EMBL" id="SDS74399.1"/>
    </source>
</evidence>
<proteinExistence type="predicted"/>
<dbReference type="SMART" id="SM00304">
    <property type="entry name" value="HAMP"/>
    <property type="match status" value="1"/>
</dbReference>
<dbReference type="Proteomes" id="UP000183126">
    <property type="component" value="Chromosome I"/>
</dbReference>
<dbReference type="GO" id="GO:0000155">
    <property type="term" value="F:phosphorelay sensor kinase activity"/>
    <property type="evidence" value="ECO:0007669"/>
    <property type="project" value="InterPro"/>
</dbReference>
<evidence type="ECO:0000256" key="9">
    <source>
        <dbReference type="ARBA" id="ARBA00023012"/>
    </source>
</evidence>
<evidence type="ECO:0000256" key="5">
    <source>
        <dbReference type="ARBA" id="ARBA00022679"/>
    </source>
</evidence>
<dbReference type="PANTHER" id="PTHR45436">
    <property type="entry name" value="SENSOR HISTIDINE KINASE YKOH"/>
    <property type="match status" value="1"/>
</dbReference>
<evidence type="ECO:0000256" key="11">
    <source>
        <dbReference type="SAM" id="Phobius"/>
    </source>
</evidence>
<dbReference type="InterPro" id="IPR003594">
    <property type="entry name" value="HATPase_dom"/>
</dbReference>
<evidence type="ECO:0000313" key="14">
    <source>
        <dbReference type="EMBL" id="KRP58654.1"/>
    </source>
</evidence>
<dbReference type="Gene3D" id="3.30.565.10">
    <property type="entry name" value="Histidine kinase-like ATPase, C-terminal domain"/>
    <property type="match status" value="1"/>
</dbReference>
<evidence type="ECO:0000256" key="4">
    <source>
        <dbReference type="ARBA" id="ARBA00022553"/>
    </source>
</evidence>
<dbReference type="PRINTS" id="PR00344">
    <property type="entry name" value="BCTRLSENSOR"/>
</dbReference>
<feature type="domain" description="Histidine kinase" evidence="12">
    <location>
        <begin position="179"/>
        <end position="391"/>
    </location>
</feature>
<evidence type="ECO:0000259" key="13">
    <source>
        <dbReference type="PROSITE" id="PS50885"/>
    </source>
</evidence>
<dbReference type="Gene3D" id="6.10.340.10">
    <property type="match status" value="1"/>
</dbReference>
<reference evidence="14 16" key="1">
    <citation type="submission" date="2015-02" db="EMBL/GenBank/DDBJ databases">
        <title>Two Pseudomonas sp. nov. isolated from raw milk.</title>
        <authorList>
            <person name="Wenning M."/>
            <person name="von Neubeck M."/>
            <person name="Huptas C."/>
            <person name="Scherer S."/>
        </authorList>
    </citation>
    <scope>NUCLEOTIDE SEQUENCE [LARGE SCALE GENOMIC DNA]</scope>
    <source>
        <strain evidence="14 16">DSM 14937</strain>
    </source>
</reference>
<comment type="catalytic activity">
    <reaction evidence="1">
        <text>ATP + protein L-histidine = ADP + protein N-phospho-L-histidine.</text>
        <dbReference type="EC" id="2.7.13.3"/>
    </reaction>
</comment>
<dbReference type="InterPro" id="IPR005467">
    <property type="entry name" value="His_kinase_dom"/>
</dbReference>
<organism evidence="14 16">
    <name type="scientific">Pseudomonas trivialis</name>
    <dbReference type="NCBI Taxonomy" id="200450"/>
    <lineage>
        <taxon>Bacteria</taxon>
        <taxon>Pseudomonadati</taxon>
        <taxon>Pseudomonadota</taxon>
        <taxon>Gammaproteobacteria</taxon>
        <taxon>Pseudomonadales</taxon>
        <taxon>Pseudomonadaceae</taxon>
        <taxon>Pseudomonas</taxon>
    </lineage>
</organism>
<evidence type="ECO:0000313" key="16">
    <source>
        <dbReference type="Proteomes" id="UP000052019"/>
    </source>
</evidence>
<feature type="transmembrane region" description="Helical" evidence="11">
    <location>
        <begin position="94"/>
        <end position="115"/>
    </location>
</feature>
<dbReference type="FunFam" id="3.30.565.10:FF:000006">
    <property type="entry name" value="Sensor histidine kinase WalK"/>
    <property type="match status" value="1"/>
</dbReference>
<dbReference type="SMART" id="SM00388">
    <property type="entry name" value="HisKA"/>
    <property type="match status" value="1"/>
</dbReference>
<accession>A0A0R2ZNJ9</accession>
<dbReference type="EMBL" id="JYLK01000014">
    <property type="protein sequence ID" value="KRP58654.1"/>
    <property type="molecule type" value="Genomic_DNA"/>
</dbReference>
<dbReference type="PROSITE" id="PS50885">
    <property type="entry name" value="HAMP"/>
    <property type="match status" value="1"/>
</dbReference>
<dbReference type="Proteomes" id="UP000052019">
    <property type="component" value="Unassembled WGS sequence"/>
</dbReference>
<dbReference type="Pfam" id="PF00672">
    <property type="entry name" value="HAMP"/>
    <property type="match status" value="1"/>
</dbReference>
<dbReference type="Gene3D" id="1.10.287.130">
    <property type="match status" value="1"/>
</dbReference>
<dbReference type="InterPro" id="IPR003661">
    <property type="entry name" value="HisK_dim/P_dom"/>
</dbReference>
<dbReference type="SUPFAM" id="SSF55874">
    <property type="entry name" value="ATPase domain of HSP90 chaperone/DNA topoisomerase II/histidine kinase"/>
    <property type="match status" value="1"/>
</dbReference>
<dbReference type="PATRIC" id="fig|200450.4.peg.822"/>
<comment type="subcellular location">
    <subcellularLocation>
        <location evidence="2">Membrane</location>
    </subcellularLocation>
</comment>
<keyword evidence="10 11" id="KW-0472">Membrane</keyword>
<dbReference type="PROSITE" id="PS50109">
    <property type="entry name" value="HIS_KIN"/>
    <property type="match status" value="1"/>
</dbReference>
<evidence type="ECO:0000256" key="10">
    <source>
        <dbReference type="ARBA" id="ARBA00023136"/>
    </source>
</evidence>
<evidence type="ECO:0000256" key="1">
    <source>
        <dbReference type="ARBA" id="ARBA00000085"/>
    </source>
</evidence>
<dbReference type="InterPro" id="IPR036890">
    <property type="entry name" value="HATPase_C_sf"/>
</dbReference>
<name>A0A0R2ZNJ9_9PSED</name>
<keyword evidence="8 11" id="KW-1133">Transmembrane helix</keyword>
<dbReference type="CDD" id="cd06225">
    <property type="entry name" value="HAMP"/>
    <property type="match status" value="1"/>
</dbReference>
<evidence type="ECO:0000256" key="8">
    <source>
        <dbReference type="ARBA" id="ARBA00022989"/>
    </source>
</evidence>
<reference evidence="15 17" key="2">
    <citation type="submission" date="2016-10" db="EMBL/GenBank/DDBJ databases">
        <authorList>
            <person name="Varghese N."/>
            <person name="Submissions S."/>
        </authorList>
    </citation>
    <scope>NUCLEOTIDE SEQUENCE [LARGE SCALE GENOMIC DNA]</scope>
    <source>
        <strain evidence="15 17">BS3111</strain>
    </source>
</reference>
<dbReference type="InterPro" id="IPR036097">
    <property type="entry name" value="HisK_dim/P_sf"/>
</dbReference>
<evidence type="ECO:0000313" key="17">
    <source>
        <dbReference type="Proteomes" id="UP000183126"/>
    </source>
</evidence>
<sequence length="391" mass="43805">MTDTSRVNDKPLWRWVGMRMSLLAIGAVVVIALCMWINFWVSDWYFLQHLPPDAREELLQLRAEPQLNEVRLRQLVAEYYPVEFFQPDIANRDWLILAGLVLATIPLIILVGLWFSRPLSSQFSAIAQGARRVAGGDFLTRLPIQPHTPDELRRLIGDFNSMTTQLQRYERDVRESSAVIAHELRTPLNAAMGRVQGMLDEVFPSDAVQLSMVKRQLDQLRKLVDDLHLLSMARAGRLVLERSDFSLAALVSERLAWFQPQLDEAAIETHVSIARTLTINADRDRLGQVLNILIDNLLRYAAGGGALTITARQVQASIVIEIADRGPGIEAEHLDSVFDRFWRAERSRARYSGGSGLGLSIARAICQAHGGSITASHREGGGTLIRAEFVL</sequence>
<evidence type="ECO:0000256" key="2">
    <source>
        <dbReference type="ARBA" id="ARBA00004370"/>
    </source>
</evidence>
<feature type="domain" description="HAMP" evidence="13">
    <location>
        <begin position="117"/>
        <end position="171"/>
    </location>
</feature>
<keyword evidence="5" id="KW-0808">Transferase</keyword>
<dbReference type="InterPro" id="IPR004358">
    <property type="entry name" value="Sig_transdc_His_kin-like_C"/>
</dbReference>
<dbReference type="GO" id="GO:0005886">
    <property type="term" value="C:plasma membrane"/>
    <property type="evidence" value="ECO:0007669"/>
    <property type="project" value="UniProtKB-ARBA"/>
</dbReference>
<dbReference type="OrthoDB" id="9804645at2"/>
<feature type="transmembrane region" description="Helical" evidence="11">
    <location>
        <begin position="21"/>
        <end position="41"/>
    </location>
</feature>